<evidence type="ECO:0000313" key="2">
    <source>
        <dbReference type="Proteomes" id="UP000440965"/>
    </source>
</evidence>
<comment type="caution">
    <text evidence="1">The sequence shown here is derived from an EMBL/GenBank/DDBJ whole genome shotgun (WGS) entry which is preliminary data.</text>
</comment>
<name>A0A6G6USZ0_9PSED</name>
<dbReference type="EMBL" id="WEIK01000034">
    <property type="protein sequence ID" value="MVF52639.1"/>
    <property type="molecule type" value="Genomic_DNA"/>
</dbReference>
<evidence type="ECO:0000313" key="1">
    <source>
        <dbReference type="EMBL" id="MVF52639.1"/>
    </source>
</evidence>
<dbReference type="Proteomes" id="UP000440965">
    <property type="component" value="Unassembled WGS sequence"/>
</dbReference>
<protein>
    <submittedName>
        <fullName evidence="1">Uncharacterized protein</fullName>
    </submittedName>
</protein>
<organism evidence="1 2">
    <name type="scientific">Pseudomonas monteilii</name>
    <dbReference type="NCBI Taxonomy" id="76759"/>
    <lineage>
        <taxon>Bacteria</taxon>
        <taxon>Pseudomonadati</taxon>
        <taxon>Pseudomonadota</taxon>
        <taxon>Gammaproteobacteria</taxon>
        <taxon>Pseudomonadales</taxon>
        <taxon>Pseudomonadaceae</taxon>
        <taxon>Pseudomonas</taxon>
    </lineage>
</organism>
<dbReference type="AlphaFoldDB" id="A0A6G6USZ0"/>
<reference evidence="1 2" key="1">
    <citation type="submission" date="2019-10" db="EMBL/GenBank/DDBJ databases">
        <title>XDR Pseudomonas monteilii producing IMP-16 from LCR.</title>
        <authorList>
            <person name="Ballaben A."/>
            <person name="Doi Y."/>
        </authorList>
    </citation>
    <scope>NUCLEOTIDE SEQUENCE [LARGE SCALE GENOMIC DNA]</scope>
    <source>
        <strain evidence="1 2">597/14</strain>
    </source>
</reference>
<accession>A0A6G6USZ0</accession>
<proteinExistence type="predicted"/>
<sequence length="77" mass="8480">MRWGWLAGSSRLPTLPAVTGRAISVAREKTGWPGLYECCLYRPLRGQARTQDYLRAEECGVPVGAGLPAKRPVQSYC</sequence>
<gene>
    <name evidence="1" type="ORF">F9Z43_25740</name>
</gene>